<evidence type="ECO:0000313" key="3">
    <source>
        <dbReference type="Proteomes" id="UP001219934"/>
    </source>
</evidence>
<dbReference type="Proteomes" id="UP001219934">
    <property type="component" value="Unassembled WGS sequence"/>
</dbReference>
<dbReference type="EMBL" id="JAPTMU010000002">
    <property type="protein sequence ID" value="KAJ4947650.1"/>
    <property type="molecule type" value="Genomic_DNA"/>
</dbReference>
<reference evidence="2" key="1">
    <citation type="submission" date="2022-11" db="EMBL/GenBank/DDBJ databases">
        <title>Chromosome-level genome of Pogonophryne albipinna.</title>
        <authorList>
            <person name="Jo E."/>
        </authorList>
    </citation>
    <scope>NUCLEOTIDE SEQUENCE</scope>
    <source>
        <strain evidence="2">SGF0006</strain>
        <tissue evidence="2">Muscle</tissue>
    </source>
</reference>
<gene>
    <name evidence="2" type="ORF">JOQ06_009683</name>
</gene>
<organism evidence="2 3">
    <name type="scientific">Pogonophryne albipinna</name>
    <dbReference type="NCBI Taxonomy" id="1090488"/>
    <lineage>
        <taxon>Eukaryota</taxon>
        <taxon>Metazoa</taxon>
        <taxon>Chordata</taxon>
        <taxon>Craniata</taxon>
        <taxon>Vertebrata</taxon>
        <taxon>Euteleostomi</taxon>
        <taxon>Actinopterygii</taxon>
        <taxon>Neopterygii</taxon>
        <taxon>Teleostei</taxon>
        <taxon>Neoteleostei</taxon>
        <taxon>Acanthomorphata</taxon>
        <taxon>Eupercaria</taxon>
        <taxon>Perciformes</taxon>
        <taxon>Notothenioidei</taxon>
        <taxon>Pogonophryne</taxon>
    </lineage>
</organism>
<sequence length="139" mass="14941">MAQRSQNFKQGLGAGGGGSRAQRFFPAPHPWESCRSLTSPSPPPGQTQPAKSSNRREYSWNAPLSSLPSTWESIPAVDSLACHQAQIAPLDPDQLPPAPAIPMVPLDPRLAETPSTLQLAQIATYKTKLLECVSKTCSH</sequence>
<evidence type="ECO:0000313" key="2">
    <source>
        <dbReference type="EMBL" id="KAJ4947650.1"/>
    </source>
</evidence>
<keyword evidence="3" id="KW-1185">Reference proteome</keyword>
<feature type="region of interest" description="Disordered" evidence="1">
    <location>
        <begin position="1"/>
        <end position="57"/>
    </location>
</feature>
<evidence type="ECO:0000256" key="1">
    <source>
        <dbReference type="SAM" id="MobiDB-lite"/>
    </source>
</evidence>
<accession>A0AAD6BRD3</accession>
<dbReference type="AlphaFoldDB" id="A0AAD6BRD3"/>
<protein>
    <submittedName>
        <fullName evidence="2">Uncharacterized protein</fullName>
    </submittedName>
</protein>
<comment type="caution">
    <text evidence="2">The sequence shown here is derived from an EMBL/GenBank/DDBJ whole genome shotgun (WGS) entry which is preliminary data.</text>
</comment>
<proteinExistence type="predicted"/>
<name>A0AAD6BRD3_9TELE</name>